<gene>
    <name evidence="3" type="ORF">ACFSBI_01205</name>
</gene>
<evidence type="ECO:0000259" key="2">
    <source>
        <dbReference type="Pfam" id="PF00535"/>
    </source>
</evidence>
<keyword evidence="4" id="KW-1185">Reference proteome</keyword>
<evidence type="ECO:0000313" key="3">
    <source>
        <dbReference type="EMBL" id="MFD1720154.1"/>
    </source>
</evidence>
<dbReference type="EMBL" id="JBHUEA010000001">
    <property type="protein sequence ID" value="MFD1720154.1"/>
    <property type="molecule type" value="Genomic_DNA"/>
</dbReference>
<dbReference type="CDD" id="cd00761">
    <property type="entry name" value="Glyco_tranf_GTA_type"/>
    <property type="match status" value="1"/>
</dbReference>
<evidence type="ECO:0000256" key="1">
    <source>
        <dbReference type="SAM" id="Phobius"/>
    </source>
</evidence>
<dbReference type="SUPFAM" id="SSF53448">
    <property type="entry name" value="Nucleotide-diphospho-sugar transferases"/>
    <property type="match status" value="1"/>
</dbReference>
<sequence>MSVSVVVPAYDSCETVEAAIRSALNQTVPPLEVLVVDDASSDATAAVVERIARDEPAVRLVRLPANAGVSAARNTGIGLARGRWIALLDADDVWLPDKLEVQLAFAADDPRLDLIGAWFVEQFGERLGAVREELWWPSALLVKREVFDDLLFDPCWRTSELPEFFSRFDERFTRDGVRRPLLRYRMNTTGVAHRTFITERMAWLLIGENRRRRRAGRDEIAFDDLQRWFRSAYSAPRQRRLHTRWRSERLLRSAAMAASERRFGRAVVLGVGGVLLAPTAVLAHRRRLGSVRRAAGQRRVTGE</sequence>
<protein>
    <submittedName>
        <fullName evidence="3">Glycosyltransferase family 2 protein</fullName>
    </submittedName>
</protein>
<keyword evidence="1" id="KW-0812">Transmembrane</keyword>
<proteinExistence type="predicted"/>
<feature type="transmembrane region" description="Helical" evidence="1">
    <location>
        <begin position="263"/>
        <end position="283"/>
    </location>
</feature>
<dbReference type="PANTHER" id="PTHR43685:SF2">
    <property type="entry name" value="GLYCOSYLTRANSFERASE 2-LIKE DOMAIN-CONTAINING PROTEIN"/>
    <property type="match status" value="1"/>
</dbReference>
<keyword evidence="1" id="KW-0472">Membrane</keyword>
<reference evidence="4" key="1">
    <citation type="journal article" date="2019" name="Int. J. Syst. Evol. Microbiol.">
        <title>The Global Catalogue of Microorganisms (GCM) 10K type strain sequencing project: providing services to taxonomists for standard genome sequencing and annotation.</title>
        <authorList>
            <consortium name="The Broad Institute Genomics Platform"/>
            <consortium name="The Broad Institute Genome Sequencing Center for Infectious Disease"/>
            <person name="Wu L."/>
            <person name="Ma J."/>
        </authorList>
    </citation>
    <scope>NUCLEOTIDE SEQUENCE [LARGE SCALE GENOMIC DNA]</scope>
    <source>
        <strain evidence="4">CGMCC 1.12471</strain>
    </source>
</reference>
<dbReference type="RefSeq" id="WP_377931361.1">
    <property type="nucleotide sequence ID" value="NZ_JBHUEA010000001.1"/>
</dbReference>
<feature type="domain" description="Glycosyltransferase 2-like" evidence="2">
    <location>
        <begin position="4"/>
        <end position="133"/>
    </location>
</feature>
<dbReference type="Proteomes" id="UP001597347">
    <property type="component" value="Unassembled WGS sequence"/>
</dbReference>
<dbReference type="PANTHER" id="PTHR43685">
    <property type="entry name" value="GLYCOSYLTRANSFERASE"/>
    <property type="match status" value="1"/>
</dbReference>
<dbReference type="InterPro" id="IPR050834">
    <property type="entry name" value="Glycosyltransf_2"/>
</dbReference>
<organism evidence="3 4">
    <name type="scientific">Amnibacterium endophyticum</name>
    <dbReference type="NCBI Taxonomy" id="2109337"/>
    <lineage>
        <taxon>Bacteria</taxon>
        <taxon>Bacillati</taxon>
        <taxon>Actinomycetota</taxon>
        <taxon>Actinomycetes</taxon>
        <taxon>Micrococcales</taxon>
        <taxon>Microbacteriaceae</taxon>
        <taxon>Amnibacterium</taxon>
    </lineage>
</organism>
<dbReference type="InterPro" id="IPR029044">
    <property type="entry name" value="Nucleotide-diphossugar_trans"/>
</dbReference>
<dbReference type="Pfam" id="PF00535">
    <property type="entry name" value="Glycos_transf_2"/>
    <property type="match status" value="1"/>
</dbReference>
<accession>A0ABW4LAJ6</accession>
<keyword evidence="1" id="KW-1133">Transmembrane helix</keyword>
<dbReference type="InterPro" id="IPR001173">
    <property type="entry name" value="Glyco_trans_2-like"/>
</dbReference>
<evidence type="ECO:0000313" key="4">
    <source>
        <dbReference type="Proteomes" id="UP001597347"/>
    </source>
</evidence>
<name>A0ABW4LAJ6_9MICO</name>
<dbReference type="Gene3D" id="3.90.550.10">
    <property type="entry name" value="Spore Coat Polysaccharide Biosynthesis Protein SpsA, Chain A"/>
    <property type="match status" value="1"/>
</dbReference>
<comment type="caution">
    <text evidence="3">The sequence shown here is derived from an EMBL/GenBank/DDBJ whole genome shotgun (WGS) entry which is preliminary data.</text>
</comment>